<dbReference type="PROSITE" id="PS00022">
    <property type="entry name" value="EGF_1"/>
    <property type="match status" value="3"/>
</dbReference>
<gene>
    <name evidence="9" type="ORF">BLA29_007490</name>
</gene>
<organism evidence="9 10">
    <name type="scientific">Euroglyphus maynei</name>
    <name type="common">Mayne's house dust mite</name>
    <dbReference type="NCBI Taxonomy" id="6958"/>
    <lineage>
        <taxon>Eukaryota</taxon>
        <taxon>Metazoa</taxon>
        <taxon>Ecdysozoa</taxon>
        <taxon>Arthropoda</taxon>
        <taxon>Chelicerata</taxon>
        <taxon>Arachnida</taxon>
        <taxon>Acari</taxon>
        <taxon>Acariformes</taxon>
        <taxon>Sarcoptiformes</taxon>
        <taxon>Astigmata</taxon>
        <taxon>Psoroptidia</taxon>
        <taxon>Analgoidea</taxon>
        <taxon>Pyroglyphidae</taxon>
        <taxon>Pyroglyphinae</taxon>
        <taxon>Euroglyphus</taxon>
    </lineage>
</organism>
<comment type="caution">
    <text evidence="7">Lacks conserved residue(s) required for the propagation of feature annotation.</text>
</comment>
<dbReference type="GO" id="GO:0007399">
    <property type="term" value="P:nervous system development"/>
    <property type="evidence" value="ECO:0007669"/>
    <property type="project" value="UniProtKB-ARBA"/>
</dbReference>
<evidence type="ECO:0000313" key="9">
    <source>
        <dbReference type="EMBL" id="OTF69506.1"/>
    </source>
</evidence>
<dbReference type="FunFam" id="2.10.25.10:FF:000045">
    <property type="entry name" value="Slit guidance ligand 2"/>
    <property type="match status" value="1"/>
</dbReference>
<sequence>MEINACDSSPCLNRGECRKFDQFDFKCNCPYGWSGKICEQPLYKCNDTGKCKNNGLCMSNGNPGHFICFCPPDFHGNQCQYKYNECQPNDCQNGATCLDRVNGYSCRCPIGFTGEFCEIDCLKQSINNELCSIHKNIDDNNTAIIEPSISSISTIINIVPTIPVSIQSSSSISSSTSNILPNETGTITIVRPTSAIQIPLLLIPDEIDVNDMNQIYAPSFNGIDSEILFKMRRIKRSTSSMKMIFVSQNDDDGGGMNH</sequence>
<protein>
    <recommendedName>
        <fullName evidence="8">EGF-like domain-containing protein</fullName>
    </recommendedName>
</protein>
<evidence type="ECO:0000256" key="1">
    <source>
        <dbReference type="ARBA" id="ARBA00004613"/>
    </source>
</evidence>
<dbReference type="Proteomes" id="UP000194236">
    <property type="component" value="Unassembled WGS sequence"/>
</dbReference>
<feature type="disulfide bond" evidence="7">
    <location>
        <begin position="108"/>
        <end position="117"/>
    </location>
</feature>
<dbReference type="SMART" id="SM00181">
    <property type="entry name" value="EGF"/>
    <property type="match status" value="3"/>
</dbReference>
<accession>A0A1Y3APV2</accession>
<dbReference type="OrthoDB" id="283575at2759"/>
<evidence type="ECO:0000256" key="3">
    <source>
        <dbReference type="ARBA" id="ARBA00022536"/>
    </source>
</evidence>
<dbReference type="InterPro" id="IPR001881">
    <property type="entry name" value="EGF-like_Ca-bd_dom"/>
</dbReference>
<proteinExistence type="predicted"/>
<feature type="domain" description="EGF-like" evidence="8">
    <location>
        <begin position="41"/>
        <end position="80"/>
    </location>
</feature>
<dbReference type="Pfam" id="PF00008">
    <property type="entry name" value="EGF"/>
    <property type="match status" value="1"/>
</dbReference>
<keyword evidence="10" id="KW-1185">Reference proteome</keyword>
<keyword evidence="3 7" id="KW-0245">EGF-like domain</keyword>
<dbReference type="PROSITE" id="PS50026">
    <property type="entry name" value="EGF_3"/>
    <property type="match status" value="3"/>
</dbReference>
<dbReference type="PROSITE" id="PS01186">
    <property type="entry name" value="EGF_2"/>
    <property type="match status" value="1"/>
</dbReference>
<feature type="domain" description="EGF-like" evidence="8">
    <location>
        <begin position="82"/>
        <end position="118"/>
    </location>
</feature>
<dbReference type="SMART" id="SM00179">
    <property type="entry name" value="EGF_CA"/>
    <property type="match status" value="3"/>
</dbReference>
<keyword evidence="6" id="KW-0325">Glycoprotein</keyword>
<evidence type="ECO:0000256" key="7">
    <source>
        <dbReference type="PROSITE-ProRule" id="PRU00076"/>
    </source>
</evidence>
<name>A0A1Y3APV2_EURMA</name>
<dbReference type="Gene3D" id="2.10.25.10">
    <property type="entry name" value="Laminin"/>
    <property type="match status" value="3"/>
</dbReference>
<feature type="domain" description="EGF-like" evidence="8">
    <location>
        <begin position="2"/>
        <end position="39"/>
    </location>
</feature>
<dbReference type="GO" id="GO:0005509">
    <property type="term" value="F:calcium ion binding"/>
    <property type="evidence" value="ECO:0007669"/>
    <property type="project" value="InterPro"/>
</dbReference>
<dbReference type="InterPro" id="IPR000152">
    <property type="entry name" value="EGF-type_Asp/Asn_hydroxyl_site"/>
</dbReference>
<evidence type="ECO:0000313" key="10">
    <source>
        <dbReference type="Proteomes" id="UP000194236"/>
    </source>
</evidence>
<dbReference type="PANTHER" id="PTHR24049">
    <property type="entry name" value="CRUMBS FAMILY MEMBER"/>
    <property type="match status" value="1"/>
</dbReference>
<reference evidence="9 10" key="1">
    <citation type="submission" date="2017-03" db="EMBL/GenBank/DDBJ databases">
        <title>Genome Survey of Euroglyphus maynei.</title>
        <authorList>
            <person name="Arlian L.G."/>
            <person name="Morgan M.S."/>
            <person name="Rider S.D."/>
        </authorList>
    </citation>
    <scope>NUCLEOTIDE SEQUENCE [LARGE SCALE GENOMIC DNA]</scope>
    <source>
        <strain evidence="9">Arlian Lab</strain>
        <tissue evidence="9">Whole body</tissue>
    </source>
</reference>
<comment type="caution">
    <text evidence="9">The sequence shown here is derived from an EMBL/GenBank/DDBJ whole genome shotgun (WGS) entry which is preliminary data.</text>
</comment>
<dbReference type="CDD" id="cd00054">
    <property type="entry name" value="EGF_CA"/>
    <property type="match status" value="1"/>
</dbReference>
<evidence type="ECO:0000256" key="4">
    <source>
        <dbReference type="ARBA" id="ARBA00022737"/>
    </source>
</evidence>
<evidence type="ECO:0000256" key="2">
    <source>
        <dbReference type="ARBA" id="ARBA00022525"/>
    </source>
</evidence>
<dbReference type="GO" id="GO:0005576">
    <property type="term" value="C:extracellular region"/>
    <property type="evidence" value="ECO:0007669"/>
    <property type="project" value="UniProtKB-SubCell"/>
</dbReference>
<dbReference type="PRINTS" id="PR00010">
    <property type="entry name" value="EGFBLOOD"/>
</dbReference>
<dbReference type="PROSITE" id="PS00010">
    <property type="entry name" value="ASX_HYDROXYL"/>
    <property type="match status" value="1"/>
</dbReference>
<evidence type="ECO:0000259" key="8">
    <source>
        <dbReference type="PROSITE" id="PS50026"/>
    </source>
</evidence>
<feature type="disulfide bond" evidence="7">
    <location>
        <begin position="70"/>
        <end position="79"/>
    </location>
</feature>
<evidence type="ECO:0000256" key="5">
    <source>
        <dbReference type="ARBA" id="ARBA00023157"/>
    </source>
</evidence>
<dbReference type="InterPro" id="IPR000742">
    <property type="entry name" value="EGF"/>
</dbReference>
<dbReference type="AlphaFoldDB" id="A0A1Y3APV2"/>
<evidence type="ECO:0000256" key="6">
    <source>
        <dbReference type="ARBA" id="ARBA00023180"/>
    </source>
</evidence>
<keyword evidence="4" id="KW-0677">Repeat</keyword>
<dbReference type="EMBL" id="MUJZ01070130">
    <property type="protein sequence ID" value="OTF69506.1"/>
    <property type="molecule type" value="Genomic_DNA"/>
</dbReference>
<dbReference type="SUPFAM" id="SSF57196">
    <property type="entry name" value="EGF/Laminin"/>
    <property type="match status" value="3"/>
</dbReference>
<keyword evidence="5 7" id="KW-1015">Disulfide bond</keyword>
<comment type="subcellular location">
    <subcellularLocation>
        <location evidence="1">Secreted</location>
    </subcellularLocation>
</comment>
<feature type="disulfide bond" evidence="7">
    <location>
        <begin position="51"/>
        <end position="68"/>
    </location>
</feature>
<dbReference type="InterPro" id="IPR051022">
    <property type="entry name" value="Notch_Cell-Fate_Det"/>
</dbReference>
<feature type="disulfide bond" evidence="7">
    <location>
        <begin position="29"/>
        <end position="38"/>
    </location>
</feature>
<keyword evidence="2" id="KW-0964">Secreted</keyword>